<reference evidence="1" key="1">
    <citation type="submission" date="2021-09" db="EMBL/GenBank/DDBJ databases">
        <authorList>
            <consortium name="AG Swart"/>
            <person name="Singh M."/>
            <person name="Singh A."/>
            <person name="Seah K."/>
            <person name="Emmerich C."/>
        </authorList>
    </citation>
    <scope>NUCLEOTIDE SEQUENCE</scope>
    <source>
        <strain evidence="1">ATCC30299</strain>
    </source>
</reference>
<sequence length="530" mass="61148">MQKIWNNMSRLYDEWKKTAGDKLPRVFRKKDGEENKSTVKPIVISIPLKGGSEPVELTENFLKVIEREYAVRYLESIGVDPTRKHIEKLLEDMPLDNCEIKARWRQTSGWLADVIDIYPRCKQVEQPKTVSNNLASRLESQPTVKELPKEELGLTLEHFRNADPHMGTETEADEKIQIDLNIHNIKQNYLYPFMAVSSKQEFTSKYSNFALLREQSKDMIERAKLLNQSSEDLLDSKVFKFPFESITVATAHIKEMMQPIEISAEDVEKDIKYVLKNFPLGSLPIQVQAGERGELLKSALANVESENNARLIGLVSHFCYWTVFSHLHSIGINDEQRQQMFITILHLFHDLELKSKSRKQLYLAVFILIMRMIVENIFVNSYKQFFAVPAQKKIACEKIQFVITKLFDPECFYSRISFLESGIDALSVAGKARSKMSAKYYSTSSVVKSLFPNPQHPRTRALLAKKEAYEGKLENMVKTAAQIEGTMPLLPGKLNYYQQTEPWKTDDYLDIPSRAHLFMLTLQKMKKTSQ</sequence>
<gene>
    <name evidence="1" type="ORF">BSTOLATCC_MIC40678</name>
</gene>
<dbReference type="AlphaFoldDB" id="A0AAU9JG83"/>
<dbReference type="Proteomes" id="UP001162131">
    <property type="component" value="Unassembled WGS sequence"/>
</dbReference>
<organism evidence="1 2">
    <name type="scientific">Blepharisma stoltei</name>
    <dbReference type="NCBI Taxonomy" id="1481888"/>
    <lineage>
        <taxon>Eukaryota</taxon>
        <taxon>Sar</taxon>
        <taxon>Alveolata</taxon>
        <taxon>Ciliophora</taxon>
        <taxon>Postciliodesmatophora</taxon>
        <taxon>Heterotrichea</taxon>
        <taxon>Heterotrichida</taxon>
        <taxon>Blepharismidae</taxon>
        <taxon>Blepharisma</taxon>
    </lineage>
</organism>
<accession>A0AAU9JG83</accession>
<name>A0AAU9JG83_9CILI</name>
<evidence type="ECO:0000313" key="2">
    <source>
        <dbReference type="Proteomes" id="UP001162131"/>
    </source>
</evidence>
<evidence type="ECO:0000313" key="1">
    <source>
        <dbReference type="EMBL" id="CAG9326247.1"/>
    </source>
</evidence>
<protein>
    <submittedName>
        <fullName evidence="1">Uncharacterized protein</fullName>
    </submittedName>
</protein>
<comment type="caution">
    <text evidence="1">The sequence shown here is derived from an EMBL/GenBank/DDBJ whole genome shotgun (WGS) entry which is preliminary data.</text>
</comment>
<proteinExistence type="predicted"/>
<keyword evidence="2" id="KW-1185">Reference proteome</keyword>
<dbReference type="EMBL" id="CAJZBQ010000040">
    <property type="protein sequence ID" value="CAG9326247.1"/>
    <property type="molecule type" value="Genomic_DNA"/>
</dbReference>